<sequence>MVDLDIECCAICFDTYDAGMRAPMVLGRCGHTYCRNCLNSMMTRSCEARIRCPECQRESDEACIVPNRLLMRQMPTTRDCRAAAAIPDDDCVDDAALAEILQMEENGITENFPASPSVGQTDPWGLRAPEHISASHSGRGEEAFNENSFQCAAVAPFPPRTTFEPEAEEAAGGSSPIPYEIFPTAVPQFPVTTTAKVVIPPTEGIGEADWGLAVGNGGSSSSSTAGNRATGSASSSAREELNAIWEDWWKDISNSGCDWLYEARRKGNIPLNICGIGTSSTRDTTPSPPVSAEPWGSLQYNSPLYLPPVSDEEQPNPPPAVALLPPRPTHIPPPSLPGVTCETPAPRVLPLLPQVIPPAMPVLPDINAQRLPADESHYLPPRPNHPPVIGTSSRGGSAPNGARRVYPAHRGKLAMMASNLNSSSSSSSRISVTGNPVPPAVRPAESRNQEKGKLPPKPTRPPPSWCLIGSADLARGTVAAARA</sequence>
<reference evidence="7 8" key="1">
    <citation type="submission" date="2020-04" db="EMBL/GenBank/DDBJ databases">
        <title>Perkinsus chesapeaki whole genome sequence.</title>
        <authorList>
            <person name="Bogema D.R."/>
        </authorList>
    </citation>
    <scope>NUCLEOTIDE SEQUENCE [LARGE SCALE GENOMIC DNA]</scope>
    <source>
        <strain evidence="7">ATCC PRA-425</strain>
    </source>
</reference>
<keyword evidence="2 4" id="KW-0863">Zinc-finger</keyword>
<keyword evidence="1" id="KW-0479">Metal-binding</keyword>
<dbReference type="PROSITE" id="PS00518">
    <property type="entry name" value="ZF_RING_1"/>
    <property type="match status" value="1"/>
</dbReference>
<dbReference type="InterPro" id="IPR001841">
    <property type="entry name" value="Znf_RING"/>
</dbReference>
<evidence type="ECO:0000313" key="8">
    <source>
        <dbReference type="Proteomes" id="UP000591131"/>
    </source>
</evidence>
<dbReference type="OrthoDB" id="448632at2759"/>
<dbReference type="SUPFAM" id="SSF57850">
    <property type="entry name" value="RING/U-box"/>
    <property type="match status" value="1"/>
</dbReference>
<dbReference type="InterPro" id="IPR017907">
    <property type="entry name" value="Znf_RING_CS"/>
</dbReference>
<dbReference type="PANTHER" id="PTHR47156">
    <property type="entry name" value="PROTEIN CBG20824"/>
    <property type="match status" value="1"/>
</dbReference>
<feature type="region of interest" description="Disordered" evidence="5">
    <location>
        <begin position="109"/>
        <end position="145"/>
    </location>
</feature>
<accession>A0A7J6L6X3</accession>
<dbReference type="InterPro" id="IPR052667">
    <property type="entry name" value="E3_ubiquitin-ligase_RING"/>
</dbReference>
<keyword evidence="3" id="KW-0862">Zinc</keyword>
<dbReference type="SMART" id="SM00184">
    <property type="entry name" value="RING"/>
    <property type="match status" value="1"/>
</dbReference>
<evidence type="ECO:0000313" key="7">
    <source>
        <dbReference type="EMBL" id="KAF4654965.1"/>
    </source>
</evidence>
<feature type="compositionally biased region" description="Low complexity" evidence="5">
    <location>
        <begin position="219"/>
        <end position="236"/>
    </location>
</feature>
<keyword evidence="8" id="KW-1185">Reference proteome</keyword>
<feature type="region of interest" description="Disordered" evidence="5">
    <location>
        <begin position="419"/>
        <end position="468"/>
    </location>
</feature>
<dbReference type="InterPro" id="IPR013083">
    <property type="entry name" value="Znf_RING/FYVE/PHD"/>
</dbReference>
<name>A0A7J6L6X3_PERCH</name>
<evidence type="ECO:0000259" key="6">
    <source>
        <dbReference type="PROSITE" id="PS50089"/>
    </source>
</evidence>
<evidence type="ECO:0000256" key="1">
    <source>
        <dbReference type="ARBA" id="ARBA00022723"/>
    </source>
</evidence>
<feature type="domain" description="RING-type" evidence="6">
    <location>
        <begin position="9"/>
        <end position="56"/>
    </location>
</feature>
<feature type="compositionally biased region" description="Pro residues" evidence="5">
    <location>
        <begin position="455"/>
        <end position="464"/>
    </location>
</feature>
<dbReference type="PANTHER" id="PTHR47156:SF10">
    <property type="entry name" value="E3 UBIQUITIN-PROTEIN LIGASE TRIM-21-RELATED"/>
    <property type="match status" value="1"/>
</dbReference>
<evidence type="ECO:0000256" key="3">
    <source>
        <dbReference type="ARBA" id="ARBA00022833"/>
    </source>
</evidence>
<feature type="region of interest" description="Disordered" evidence="5">
    <location>
        <begin position="374"/>
        <end position="404"/>
    </location>
</feature>
<evidence type="ECO:0000256" key="2">
    <source>
        <dbReference type="ARBA" id="ARBA00022771"/>
    </source>
</evidence>
<dbReference type="Proteomes" id="UP000591131">
    <property type="component" value="Unassembled WGS sequence"/>
</dbReference>
<evidence type="ECO:0000256" key="4">
    <source>
        <dbReference type="PROSITE-ProRule" id="PRU00175"/>
    </source>
</evidence>
<organism evidence="7 8">
    <name type="scientific">Perkinsus chesapeaki</name>
    <name type="common">Clam parasite</name>
    <name type="synonym">Perkinsus andrewsi</name>
    <dbReference type="NCBI Taxonomy" id="330153"/>
    <lineage>
        <taxon>Eukaryota</taxon>
        <taxon>Sar</taxon>
        <taxon>Alveolata</taxon>
        <taxon>Perkinsozoa</taxon>
        <taxon>Perkinsea</taxon>
        <taxon>Perkinsida</taxon>
        <taxon>Perkinsidae</taxon>
        <taxon>Perkinsus</taxon>
    </lineage>
</organism>
<dbReference type="PROSITE" id="PS50089">
    <property type="entry name" value="ZF_RING_2"/>
    <property type="match status" value="1"/>
</dbReference>
<dbReference type="AlphaFoldDB" id="A0A7J6L6X3"/>
<proteinExistence type="predicted"/>
<dbReference type="Gene3D" id="3.30.40.10">
    <property type="entry name" value="Zinc/RING finger domain, C3HC4 (zinc finger)"/>
    <property type="match status" value="1"/>
</dbReference>
<protein>
    <recommendedName>
        <fullName evidence="6">RING-type domain-containing protein</fullName>
    </recommendedName>
</protein>
<gene>
    <name evidence="7" type="ORF">FOL47_009680</name>
</gene>
<dbReference type="InterPro" id="IPR027370">
    <property type="entry name" value="Znf-RING_euk"/>
</dbReference>
<dbReference type="Pfam" id="PF13445">
    <property type="entry name" value="zf-RING_UBOX"/>
    <property type="match status" value="1"/>
</dbReference>
<comment type="caution">
    <text evidence="7">The sequence shown here is derived from an EMBL/GenBank/DDBJ whole genome shotgun (WGS) entry which is preliminary data.</text>
</comment>
<feature type="compositionally biased region" description="Low complexity" evidence="5">
    <location>
        <begin position="419"/>
        <end position="428"/>
    </location>
</feature>
<dbReference type="EMBL" id="JAAPAO010000690">
    <property type="protein sequence ID" value="KAF4654965.1"/>
    <property type="molecule type" value="Genomic_DNA"/>
</dbReference>
<feature type="compositionally biased region" description="Polar residues" evidence="5">
    <location>
        <begin position="109"/>
        <end position="120"/>
    </location>
</feature>
<feature type="region of interest" description="Disordered" evidence="5">
    <location>
        <begin position="210"/>
        <end position="236"/>
    </location>
</feature>
<dbReference type="GO" id="GO:0008270">
    <property type="term" value="F:zinc ion binding"/>
    <property type="evidence" value="ECO:0007669"/>
    <property type="project" value="UniProtKB-KW"/>
</dbReference>
<feature type="compositionally biased region" description="Basic and acidic residues" evidence="5">
    <location>
        <begin position="444"/>
        <end position="453"/>
    </location>
</feature>
<evidence type="ECO:0000256" key="5">
    <source>
        <dbReference type="SAM" id="MobiDB-lite"/>
    </source>
</evidence>